<dbReference type="Gene3D" id="2.40.100.10">
    <property type="entry name" value="Cyclophilin-like"/>
    <property type="match status" value="1"/>
</dbReference>
<keyword evidence="3" id="KW-0697">Rotamase</keyword>
<evidence type="ECO:0000313" key="7">
    <source>
        <dbReference type="Proteomes" id="UP001141806"/>
    </source>
</evidence>
<evidence type="ECO:0000313" key="6">
    <source>
        <dbReference type="EMBL" id="KAJ4966587.1"/>
    </source>
</evidence>
<dbReference type="PROSITE" id="PS50072">
    <property type="entry name" value="CSA_PPIASE_2"/>
    <property type="match status" value="1"/>
</dbReference>
<dbReference type="PANTHER" id="PTHR11071:SF561">
    <property type="entry name" value="PEPTIDYL-PROLYL CIS-TRANS ISOMERASE D-RELATED"/>
    <property type="match status" value="1"/>
</dbReference>
<feature type="domain" description="PPIase cyclophilin-type" evidence="5">
    <location>
        <begin position="7"/>
        <end position="76"/>
    </location>
</feature>
<comment type="similarity">
    <text evidence="1">Belongs to the cyclophilin-type PPIase family.</text>
</comment>
<evidence type="ECO:0000256" key="1">
    <source>
        <dbReference type="ARBA" id="ARBA00007365"/>
    </source>
</evidence>
<dbReference type="GO" id="GO:0016018">
    <property type="term" value="F:cyclosporin A binding"/>
    <property type="evidence" value="ECO:0007669"/>
    <property type="project" value="TreeGrafter"/>
</dbReference>
<dbReference type="InterPro" id="IPR002130">
    <property type="entry name" value="Cyclophilin-type_PPIase_dom"/>
</dbReference>
<dbReference type="Pfam" id="PF00160">
    <property type="entry name" value="Pro_isomerase"/>
    <property type="match status" value="1"/>
</dbReference>
<comment type="caution">
    <text evidence="6">The sequence shown here is derived from an EMBL/GenBank/DDBJ whole genome shotgun (WGS) entry which is preliminary data.</text>
</comment>
<dbReference type="GO" id="GO:0003755">
    <property type="term" value="F:peptidyl-prolyl cis-trans isomerase activity"/>
    <property type="evidence" value="ECO:0007669"/>
    <property type="project" value="UniProtKB-KW"/>
</dbReference>
<name>A0A9Q0K9X7_9MAGN</name>
<keyword evidence="4" id="KW-0413">Isomerase</keyword>
<proteinExistence type="inferred from homology"/>
<dbReference type="EMBL" id="JAMYWD010000007">
    <property type="protein sequence ID" value="KAJ4966587.1"/>
    <property type="molecule type" value="Genomic_DNA"/>
</dbReference>
<dbReference type="InterPro" id="IPR020892">
    <property type="entry name" value="Cyclophilin-type_PPIase_CS"/>
</dbReference>
<accession>A0A9Q0K9X7</accession>
<evidence type="ECO:0000256" key="4">
    <source>
        <dbReference type="ARBA" id="ARBA00023235"/>
    </source>
</evidence>
<evidence type="ECO:0000256" key="2">
    <source>
        <dbReference type="ARBA" id="ARBA00013194"/>
    </source>
</evidence>
<dbReference type="GO" id="GO:0006457">
    <property type="term" value="P:protein folding"/>
    <property type="evidence" value="ECO:0007669"/>
    <property type="project" value="InterPro"/>
</dbReference>
<keyword evidence="7" id="KW-1185">Reference proteome</keyword>
<protein>
    <recommendedName>
        <fullName evidence="2">peptidylprolyl isomerase</fullName>
        <ecNumber evidence="2">5.2.1.8</ecNumber>
    </recommendedName>
</protein>
<sequence>MSKPKVFFDILIGKMKAGRIVMELFANVPPKGGELPVLCTDEKRIKRSGKQLHYKSSTFHRIIPNFMCQGGDFTRGPTVTNTNKSEPVEQDLLPFHAAEYGQCFICVPMRRKPFDHGISAEQILPVQLESTTRVPSLPQFADISINADPMHKLKSPFTSWKTR</sequence>
<reference evidence="6" key="1">
    <citation type="journal article" date="2023" name="Plant J.">
        <title>The genome of the king protea, Protea cynaroides.</title>
        <authorList>
            <person name="Chang J."/>
            <person name="Duong T.A."/>
            <person name="Schoeman C."/>
            <person name="Ma X."/>
            <person name="Roodt D."/>
            <person name="Barker N."/>
            <person name="Li Z."/>
            <person name="Van de Peer Y."/>
            <person name="Mizrachi E."/>
        </authorList>
    </citation>
    <scope>NUCLEOTIDE SEQUENCE</scope>
    <source>
        <tissue evidence="6">Young leaves</tissue>
    </source>
</reference>
<dbReference type="SUPFAM" id="SSF50891">
    <property type="entry name" value="Cyclophilin-like"/>
    <property type="match status" value="1"/>
</dbReference>
<organism evidence="6 7">
    <name type="scientific">Protea cynaroides</name>
    <dbReference type="NCBI Taxonomy" id="273540"/>
    <lineage>
        <taxon>Eukaryota</taxon>
        <taxon>Viridiplantae</taxon>
        <taxon>Streptophyta</taxon>
        <taxon>Embryophyta</taxon>
        <taxon>Tracheophyta</taxon>
        <taxon>Spermatophyta</taxon>
        <taxon>Magnoliopsida</taxon>
        <taxon>Proteales</taxon>
        <taxon>Proteaceae</taxon>
        <taxon>Protea</taxon>
    </lineage>
</organism>
<dbReference type="PROSITE" id="PS00170">
    <property type="entry name" value="CSA_PPIASE_1"/>
    <property type="match status" value="1"/>
</dbReference>
<dbReference type="OrthoDB" id="6630374at2759"/>
<dbReference type="PANTHER" id="PTHR11071">
    <property type="entry name" value="PEPTIDYL-PROLYL CIS-TRANS ISOMERASE"/>
    <property type="match status" value="1"/>
</dbReference>
<evidence type="ECO:0000256" key="3">
    <source>
        <dbReference type="ARBA" id="ARBA00023110"/>
    </source>
</evidence>
<dbReference type="EC" id="5.2.1.8" evidence="2"/>
<evidence type="ECO:0000259" key="5">
    <source>
        <dbReference type="PROSITE" id="PS50072"/>
    </source>
</evidence>
<dbReference type="AlphaFoldDB" id="A0A9Q0K9X7"/>
<dbReference type="GO" id="GO:0005737">
    <property type="term" value="C:cytoplasm"/>
    <property type="evidence" value="ECO:0007669"/>
    <property type="project" value="TreeGrafter"/>
</dbReference>
<gene>
    <name evidence="6" type="ORF">NE237_018436</name>
</gene>
<dbReference type="Proteomes" id="UP001141806">
    <property type="component" value="Unassembled WGS sequence"/>
</dbReference>
<dbReference type="InterPro" id="IPR029000">
    <property type="entry name" value="Cyclophilin-like_dom_sf"/>
</dbReference>